<keyword evidence="7 12" id="KW-0028">Amino-acid biosynthesis</keyword>
<gene>
    <name evidence="14" type="primary">ARO7</name>
    <name evidence="14" type="ORF">LPJ64_001002</name>
</gene>
<accession>A0A9W7XQV3</accession>
<evidence type="ECO:0000256" key="8">
    <source>
        <dbReference type="ARBA" id="ARBA00023141"/>
    </source>
</evidence>
<comment type="pathway">
    <text evidence="2">Metabolic intermediate biosynthesis; prephenate biosynthesis; prephenate from chorismate: step 1/1.</text>
</comment>
<dbReference type="InterPro" id="IPR036263">
    <property type="entry name" value="Chorismate_II_sf"/>
</dbReference>
<sequence>MSRNLLILGAAPKLSELRDTLVRLEDTIIFALIERSQFKHNSKIYSANTMDFSDGYTGSFLSWFLKEVESVHAKVRRYQSPDEYPFTSNLSEPVLPPLEYPPVLVDPKQININNEIFNMYVNTVVPGITASGDDTNYGSSATRDIECLQALSRRIHYGKFVAESKFQDPNTRNEYVKLIKEKNRDRLMELLTNSHVEEQLLKRLKAKALIYGQDLSSASLNPDGSINASGRALLGLNSLSASSSEVSEDRVKTRVDYDLVVSLYRDYVIPLTKEVEVEYLLHRLDKN</sequence>
<dbReference type="GO" id="GO:0006571">
    <property type="term" value="P:tyrosine biosynthetic process"/>
    <property type="evidence" value="ECO:0007669"/>
    <property type="project" value="UniProtKB-KW"/>
</dbReference>
<evidence type="ECO:0000259" key="13">
    <source>
        <dbReference type="Pfam" id="PF01817"/>
    </source>
</evidence>
<evidence type="ECO:0000256" key="7">
    <source>
        <dbReference type="ARBA" id="ARBA00022605"/>
    </source>
</evidence>
<evidence type="ECO:0000256" key="12">
    <source>
        <dbReference type="PIRNR" id="PIRNR017318"/>
    </source>
</evidence>
<dbReference type="PANTHER" id="PTHR21145">
    <property type="entry name" value="CHORISMATE MUTASE"/>
    <property type="match status" value="1"/>
</dbReference>
<name>A0A9W7XQV3_9FUNG</name>
<dbReference type="NCBIfam" id="TIGR01802">
    <property type="entry name" value="CM_pl-yst"/>
    <property type="match status" value="1"/>
</dbReference>
<dbReference type="AlphaFoldDB" id="A0A9W7XQV3"/>
<evidence type="ECO:0000256" key="1">
    <source>
        <dbReference type="ARBA" id="ARBA00004496"/>
    </source>
</evidence>
<reference evidence="14" key="1">
    <citation type="submission" date="2022-07" db="EMBL/GenBank/DDBJ databases">
        <title>Phylogenomic reconstructions and comparative analyses of Kickxellomycotina fungi.</title>
        <authorList>
            <person name="Reynolds N.K."/>
            <person name="Stajich J.E."/>
            <person name="Barry K."/>
            <person name="Grigoriev I.V."/>
            <person name="Crous P."/>
            <person name="Smith M.E."/>
        </authorList>
    </citation>
    <scope>NUCLEOTIDE SEQUENCE</scope>
    <source>
        <strain evidence="14">NBRC 105413</strain>
    </source>
</reference>
<evidence type="ECO:0000256" key="2">
    <source>
        <dbReference type="ARBA" id="ARBA00004817"/>
    </source>
</evidence>
<dbReference type="GO" id="GO:0004106">
    <property type="term" value="F:chorismate mutase activity"/>
    <property type="evidence" value="ECO:0007669"/>
    <property type="project" value="UniProtKB-UniRule"/>
</dbReference>
<dbReference type="InterPro" id="IPR002701">
    <property type="entry name" value="CM_II_prokaryot"/>
</dbReference>
<evidence type="ECO:0000256" key="4">
    <source>
        <dbReference type="ARBA" id="ARBA00020296"/>
    </source>
</evidence>
<dbReference type="Proteomes" id="UP001145021">
    <property type="component" value="Unassembled WGS sequence"/>
</dbReference>
<evidence type="ECO:0000256" key="5">
    <source>
        <dbReference type="ARBA" id="ARBA00022490"/>
    </source>
</evidence>
<evidence type="ECO:0000256" key="11">
    <source>
        <dbReference type="ARBA" id="ARBA00023979"/>
    </source>
</evidence>
<evidence type="ECO:0000313" key="14">
    <source>
        <dbReference type="EMBL" id="KAJ1647623.1"/>
    </source>
</evidence>
<dbReference type="Pfam" id="PF01817">
    <property type="entry name" value="CM_2"/>
    <property type="match status" value="1"/>
</dbReference>
<evidence type="ECO:0000256" key="6">
    <source>
        <dbReference type="ARBA" id="ARBA00022498"/>
    </source>
</evidence>
<evidence type="ECO:0000256" key="10">
    <source>
        <dbReference type="ARBA" id="ARBA00023235"/>
    </source>
</evidence>
<keyword evidence="6" id="KW-0827">Tyrosine biosynthesis</keyword>
<evidence type="ECO:0000256" key="9">
    <source>
        <dbReference type="ARBA" id="ARBA00023222"/>
    </source>
</evidence>
<dbReference type="PIRSF" id="PIRSF017318">
    <property type="entry name" value="Chor_mut_AroQ_eu"/>
    <property type="match status" value="1"/>
</dbReference>
<dbReference type="PANTHER" id="PTHR21145:SF12">
    <property type="entry name" value="CHORISMATE MUTASE"/>
    <property type="match status" value="1"/>
</dbReference>
<keyword evidence="9" id="KW-0584">Phenylalanine biosynthesis</keyword>
<keyword evidence="10 12" id="KW-0413">Isomerase</keyword>
<dbReference type="GO" id="GO:0009094">
    <property type="term" value="P:L-phenylalanine biosynthetic process"/>
    <property type="evidence" value="ECO:0007669"/>
    <property type="project" value="UniProtKB-KW"/>
</dbReference>
<evidence type="ECO:0000313" key="15">
    <source>
        <dbReference type="Proteomes" id="UP001145021"/>
    </source>
</evidence>
<dbReference type="PROSITE" id="PS51169">
    <property type="entry name" value="CHORISMATE_MUT_3"/>
    <property type="match status" value="1"/>
</dbReference>
<evidence type="ECO:0000256" key="3">
    <source>
        <dbReference type="ARBA" id="ARBA00012404"/>
    </source>
</evidence>
<dbReference type="Gene3D" id="1.10.590.10">
    <property type="entry name" value="Chorismate mutase, AroQ class superfamily, eukaryotic"/>
    <property type="match status" value="1"/>
</dbReference>
<dbReference type="GO" id="GO:0005737">
    <property type="term" value="C:cytoplasm"/>
    <property type="evidence" value="ECO:0007669"/>
    <property type="project" value="UniProtKB-SubCell"/>
</dbReference>
<comment type="subcellular location">
    <subcellularLocation>
        <location evidence="1">Cytoplasm</location>
    </subcellularLocation>
</comment>
<dbReference type="InterPro" id="IPR008238">
    <property type="entry name" value="Chorismate_mutase_AroQ_euk"/>
</dbReference>
<dbReference type="GO" id="GO:0046417">
    <property type="term" value="P:chorismate metabolic process"/>
    <property type="evidence" value="ECO:0007669"/>
    <property type="project" value="InterPro"/>
</dbReference>
<comment type="caution">
    <text evidence="14">The sequence shown here is derived from an EMBL/GenBank/DDBJ whole genome shotgun (WGS) entry which is preliminary data.</text>
</comment>
<dbReference type="SUPFAM" id="SSF48600">
    <property type="entry name" value="Chorismate mutase II"/>
    <property type="match status" value="1"/>
</dbReference>
<comment type="catalytic activity">
    <reaction evidence="11">
        <text>chorismate = prephenate</text>
        <dbReference type="Rhea" id="RHEA:13897"/>
        <dbReference type="ChEBI" id="CHEBI:29748"/>
        <dbReference type="ChEBI" id="CHEBI:29934"/>
        <dbReference type="EC" id="5.4.99.5"/>
    </reaction>
    <physiologicalReaction direction="left-to-right" evidence="11">
        <dbReference type="Rhea" id="RHEA:13898"/>
    </physiologicalReaction>
</comment>
<keyword evidence="8 12" id="KW-0057">Aromatic amino acid biosynthesis</keyword>
<proteinExistence type="predicted"/>
<dbReference type="EC" id="5.4.99.5" evidence="3 12"/>
<dbReference type="EMBL" id="JANBOH010000024">
    <property type="protein sequence ID" value="KAJ1647623.1"/>
    <property type="molecule type" value="Genomic_DNA"/>
</dbReference>
<protein>
    <recommendedName>
        <fullName evidence="4 12">Chorismate mutase</fullName>
        <ecNumber evidence="3 12">5.4.99.5</ecNumber>
    </recommendedName>
</protein>
<keyword evidence="5" id="KW-0963">Cytoplasm</keyword>
<keyword evidence="15" id="KW-1185">Reference proteome</keyword>
<feature type="domain" description="Chorismate mutase" evidence="13">
    <location>
        <begin position="139"/>
        <end position="276"/>
    </location>
</feature>
<organism evidence="14 15">
    <name type="scientific">Coemansia asiatica</name>
    <dbReference type="NCBI Taxonomy" id="1052880"/>
    <lineage>
        <taxon>Eukaryota</taxon>
        <taxon>Fungi</taxon>
        <taxon>Fungi incertae sedis</taxon>
        <taxon>Zoopagomycota</taxon>
        <taxon>Kickxellomycotina</taxon>
        <taxon>Kickxellomycetes</taxon>
        <taxon>Kickxellales</taxon>
        <taxon>Kickxellaceae</taxon>
        <taxon>Coemansia</taxon>
    </lineage>
</organism>
<dbReference type="InterPro" id="IPR037039">
    <property type="entry name" value="CM_AroQ_sf_eucaryotic"/>
</dbReference>